<comment type="caution">
    <text evidence="7">The sequence shown here is derived from an EMBL/GenBank/DDBJ whole genome shotgun (WGS) entry which is preliminary data.</text>
</comment>
<gene>
    <name evidence="7" type="ORF">EDD39_6144</name>
</gene>
<keyword evidence="2 6" id="KW-0732">Signal</keyword>
<dbReference type="PROSITE" id="PS51257">
    <property type="entry name" value="PROKAR_LIPOPROTEIN"/>
    <property type="match status" value="1"/>
</dbReference>
<dbReference type="Proteomes" id="UP000267408">
    <property type="component" value="Unassembled WGS sequence"/>
</dbReference>
<dbReference type="SUPFAM" id="SSF53850">
    <property type="entry name" value="Periplasmic binding protein-like II"/>
    <property type="match status" value="1"/>
</dbReference>
<dbReference type="InterPro" id="IPR006059">
    <property type="entry name" value="SBP"/>
</dbReference>
<dbReference type="AlphaFoldDB" id="A0A8G1X8N7"/>
<name>A0A8G1X8N7_9ACTN</name>
<dbReference type="OrthoDB" id="2060074at2"/>
<sequence>MRRGWPAVAAASMVVLTACSSGGGGTSAAPSVNADPAKVTGSITVLTNRTDQLGDGTLDKYAAEFNKVYPNVKVKFEGMKDYEGEVKIRMNTENYGDVLPIPSDLSIAQFPNFFSSLGSSDELSKTYQWTDYATVDSKVYGIANFGTVTGFVYNKKVWADAGVTAWPRTPEEFLADLKAIKAKGQAVPYYTNYHDGWPLRQWTDAIGSPSCDEGAKDELATTAQPWAAGGDLNTIDSLVYAIVDQKLSEDDPTTTNWDQSKVMLGTGKVGAMYLGSWSVSQMRDAATKAGADPEDIGYMPFPSTSGKLCSVLQPDYKYAINKHSKNQEAARAWLDWYIAKSGAAQAEQGISSVKGTELPAALKPFTDNGVQLIGQKQDKSAVVKKIDKGAEINLDAPDYRQKLVDIARGAAPGDRDGYFAELDKKWSQAQKTVNG</sequence>
<organism evidence="7 8">
    <name type="scientific">Kitasatospora cineracea</name>
    <dbReference type="NCBI Taxonomy" id="88074"/>
    <lineage>
        <taxon>Bacteria</taxon>
        <taxon>Bacillati</taxon>
        <taxon>Actinomycetota</taxon>
        <taxon>Actinomycetes</taxon>
        <taxon>Kitasatosporales</taxon>
        <taxon>Streptomycetaceae</taxon>
        <taxon>Kitasatospora</taxon>
    </lineage>
</organism>
<dbReference type="PANTHER" id="PTHR43649:SF33">
    <property type="entry name" value="POLYGALACTURONAN_RHAMNOGALACTURONAN-BINDING PROTEIN YTCQ"/>
    <property type="match status" value="1"/>
</dbReference>
<keyword evidence="5" id="KW-0449">Lipoprotein</keyword>
<keyword evidence="1" id="KW-1003">Cell membrane</keyword>
<dbReference type="Gene3D" id="3.40.190.10">
    <property type="entry name" value="Periplasmic binding protein-like II"/>
    <property type="match status" value="2"/>
</dbReference>
<keyword evidence="4" id="KW-0564">Palmitate</keyword>
<keyword evidence="3" id="KW-0472">Membrane</keyword>
<dbReference type="EMBL" id="RJVJ01000002">
    <property type="protein sequence ID" value="ROR37982.1"/>
    <property type="molecule type" value="Genomic_DNA"/>
</dbReference>
<evidence type="ECO:0000256" key="4">
    <source>
        <dbReference type="ARBA" id="ARBA00023139"/>
    </source>
</evidence>
<reference evidence="7 8" key="1">
    <citation type="submission" date="2018-11" db="EMBL/GenBank/DDBJ databases">
        <title>Sequencing the genomes of 1000 actinobacteria strains.</title>
        <authorList>
            <person name="Klenk H.-P."/>
        </authorList>
    </citation>
    <scope>NUCLEOTIDE SEQUENCE [LARGE SCALE GENOMIC DNA]</scope>
    <source>
        <strain evidence="7 8">DSM 44780</strain>
    </source>
</reference>
<evidence type="ECO:0000313" key="8">
    <source>
        <dbReference type="Proteomes" id="UP000267408"/>
    </source>
</evidence>
<protein>
    <submittedName>
        <fullName evidence="7">ABC-type glycerol-3-phosphate transport system substrate-binding protein</fullName>
    </submittedName>
</protein>
<evidence type="ECO:0000256" key="1">
    <source>
        <dbReference type="ARBA" id="ARBA00022475"/>
    </source>
</evidence>
<feature type="signal peptide" evidence="6">
    <location>
        <begin position="1"/>
        <end position="20"/>
    </location>
</feature>
<evidence type="ECO:0000256" key="6">
    <source>
        <dbReference type="SAM" id="SignalP"/>
    </source>
</evidence>
<evidence type="ECO:0000256" key="2">
    <source>
        <dbReference type="ARBA" id="ARBA00022729"/>
    </source>
</evidence>
<feature type="chain" id="PRO_5039159937" evidence="6">
    <location>
        <begin position="21"/>
        <end position="435"/>
    </location>
</feature>
<dbReference type="Pfam" id="PF01547">
    <property type="entry name" value="SBP_bac_1"/>
    <property type="match status" value="1"/>
</dbReference>
<evidence type="ECO:0000256" key="3">
    <source>
        <dbReference type="ARBA" id="ARBA00023136"/>
    </source>
</evidence>
<dbReference type="InterPro" id="IPR050490">
    <property type="entry name" value="Bact_solute-bd_prot1"/>
</dbReference>
<dbReference type="PANTHER" id="PTHR43649">
    <property type="entry name" value="ARABINOSE-BINDING PROTEIN-RELATED"/>
    <property type="match status" value="1"/>
</dbReference>
<evidence type="ECO:0000256" key="5">
    <source>
        <dbReference type="ARBA" id="ARBA00023288"/>
    </source>
</evidence>
<proteinExistence type="predicted"/>
<evidence type="ECO:0000313" key="7">
    <source>
        <dbReference type="EMBL" id="ROR37982.1"/>
    </source>
</evidence>
<accession>A0A8G1X8N7</accession>
<dbReference type="RefSeq" id="WP_123562280.1">
    <property type="nucleotide sequence ID" value="NZ_RJVJ01000002.1"/>
</dbReference>